<evidence type="ECO:0000256" key="3">
    <source>
        <dbReference type="ARBA" id="ARBA00023157"/>
    </source>
</evidence>
<evidence type="ECO:0000256" key="2">
    <source>
        <dbReference type="ARBA" id="ARBA00023026"/>
    </source>
</evidence>
<evidence type="ECO:0000259" key="6">
    <source>
        <dbReference type="PROSITE" id="PS50240"/>
    </source>
</evidence>
<dbReference type="InterPro" id="IPR001314">
    <property type="entry name" value="Peptidase_S1A"/>
</dbReference>
<dbReference type="Proteomes" id="UP001054902">
    <property type="component" value="Unassembled WGS sequence"/>
</dbReference>
<dbReference type="AlphaFoldDB" id="A0AAD3H4C4"/>
<feature type="domain" description="Peptidase S1" evidence="6">
    <location>
        <begin position="38"/>
        <end position="267"/>
    </location>
</feature>
<dbReference type="InterPro" id="IPR043504">
    <property type="entry name" value="Peptidase_S1_PA_chymotrypsin"/>
</dbReference>
<dbReference type="InterPro" id="IPR009003">
    <property type="entry name" value="Peptidase_S1_PA"/>
</dbReference>
<feature type="signal peptide" evidence="5">
    <location>
        <begin position="1"/>
        <end position="18"/>
    </location>
</feature>
<dbReference type="PROSITE" id="PS50240">
    <property type="entry name" value="TRYPSIN_DOM"/>
    <property type="match status" value="1"/>
</dbReference>
<dbReference type="Gene3D" id="2.40.10.10">
    <property type="entry name" value="Trypsin-like serine proteases"/>
    <property type="match status" value="1"/>
</dbReference>
<accession>A0AAD3H4C4</accession>
<dbReference type="GO" id="GO:0004252">
    <property type="term" value="F:serine-type endopeptidase activity"/>
    <property type="evidence" value="ECO:0007669"/>
    <property type="project" value="InterPro"/>
</dbReference>
<dbReference type="PANTHER" id="PTHR24276:SF98">
    <property type="entry name" value="FI18310P1-RELATED"/>
    <property type="match status" value="1"/>
</dbReference>
<dbReference type="InterPro" id="IPR035992">
    <property type="entry name" value="Ricin_B-like_lectins"/>
</dbReference>
<sequence length="457" mass="51201">MKLPQSLILFLSITQIVATIDNAIYYNNEDDDGVLERIMYGSRAPFNKYPWFAEGIGCGAALIAPEFIITAEHCNIDRFRRVKISAVCTGQLNEDRGYDNCGAPFEERYRKRVFELNEQNGLHIDLRLIQLDKRAQATPVGIDDGSLVKKYAAGKGNLWTPGFGQSQHGYSTDYLMEVSGKYVPLGECHKRTKDQDDIDDITNGMICVQNDDTRKQACYGDSGGPLYDWSANKIIGVVSTGNSSCEGYPVIYTSIGKHYDWVKNTICTHHSDPKPSMCYDSSAIVPAPVPSPVAAPTTINDKAPSTPISSAPQYFQIKSEFNNGYEWCLSSAPGNDIVGVEVCNLNDSRQLWRTTRKGQLKSKFNPSKCMINRQAMNILKLEDCRDVVEFVFVYDTFFKSLLWVKNMSDFGQFGLRALTIMKTNPQPGNGSSKRVYVKLRKGKPRQSWNLVYLDNGI</sequence>
<evidence type="ECO:0000313" key="7">
    <source>
        <dbReference type="EMBL" id="GFH49459.1"/>
    </source>
</evidence>
<keyword evidence="5" id="KW-0732">Signal</keyword>
<keyword evidence="8" id="KW-1185">Reference proteome</keyword>
<comment type="similarity">
    <text evidence="1">Belongs to the peptidase S1 family.</text>
</comment>
<proteinExistence type="inferred from homology"/>
<keyword evidence="2" id="KW-0843">Virulence</keyword>
<dbReference type="InterPro" id="IPR050430">
    <property type="entry name" value="Peptidase_S1"/>
</dbReference>
<dbReference type="SUPFAM" id="SSF50370">
    <property type="entry name" value="Ricin B-like lectins"/>
    <property type="match status" value="1"/>
</dbReference>
<evidence type="ECO:0000256" key="1">
    <source>
        <dbReference type="ARBA" id="ARBA00007664"/>
    </source>
</evidence>
<keyword evidence="3" id="KW-1015">Disulfide bond</keyword>
<evidence type="ECO:0000256" key="4">
    <source>
        <dbReference type="ARBA" id="ARBA00023180"/>
    </source>
</evidence>
<dbReference type="SUPFAM" id="SSF50494">
    <property type="entry name" value="Trypsin-like serine proteases"/>
    <property type="match status" value="1"/>
</dbReference>
<dbReference type="SMART" id="SM00020">
    <property type="entry name" value="Tryp_SPc"/>
    <property type="match status" value="1"/>
</dbReference>
<keyword evidence="4" id="KW-0325">Glycoprotein</keyword>
<evidence type="ECO:0000256" key="5">
    <source>
        <dbReference type="SAM" id="SignalP"/>
    </source>
</evidence>
<dbReference type="Pfam" id="PF00089">
    <property type="entry name" value="Trypsin"/>
    <property type="match status" value="1"/>
</dbReference>
<organism evidence="7 8">
    <name type="scientific">Chaetoceros tenuissimus</name>
    <dbReference type="NCBI Taxonomy" id="426638"/>
    <lineage>
        <taxon>Eukaryota</taxon>
        <taxon>Sar</taxon>
        <taxon>Stramenopiles</taxon>
        <taxon>Ochrophyta</taxon>
        <taxon>Bacillariophyta</taxon>
        <taxon>Coscinodiscophyceae</taxon>
        <taxon>Chaetocerotophycidae</taxon>
        <taxon>Chaetocerotales</taxon>
        <taxon>Chaetocerotaceae</taxon>
        <taxon>Chaetoceros</taxon>
    </lineage>
</organism>
<reference evidence="7 8" key="1">
    <citation type="journal article" date="2021" name="Sci. Rep.">
        <title>The genome of the diatom Chaetoceros tenuissimus carries an ancient integrated fragment of an extant virus.</title>
        <authorList>
            <person name="Hongo Y."/>
            <person name="Kimura K."/>
            <person name="Takaki Y."/>
            <person name="Yoshida Y."/>
            <person name="Baba S."/>
            <person name="Kobayashi G."/>
            <person name="Nagasaki K."/>
            <person name="Hano T."/>
            <person name="Tomaru Y."/>
        </authorList>
    </citation>
    <scope>NUCLEOTIDE SEQUENCE [LARGE SCALE GENOMIC DNA]</scope>
    <source>
        <strain evidence="7 8">NIES-3715</strain>
    </source>
</reference>
<dbReference type="PRINTS" id="PR00722">
    <property type="entry name" value="CHYMOTRYPSIN"/>
</dbReference>
<dbReference type="EMBL" id="BLLK01000038">
    <property type="protein sequence ID" value="GFH49459.1"/>
    <property type="molecule type" value="Genomic_DNA"/>
</dbReference>
<gene>
    <name evidence="7" type="ORF">CTEN210_05935</name>
</gene>
<comment type="caution">
    <text evidence="7">The sequence shown here is derived from an EMBL/GenBank/DDBJ whole genome shotgun (WGS) entry which is preliminary data.</text>
</comment>
<evidence type="ECO:0000313" key="8">
    <source>
        <dbReference type="Proteomes" id="UP001054902"/>
    </source>
</evidence>
<dbReference type="GO" id="GO:0006508">
    <property type="term" value="P:proteolysis"/>
    <property type="evidence" value="ECO:0007669"/>
    <property type="project" value="InterPro"/>
</dbReference>
<dbReference type="PANTHER" id="PTHR24276">
    <property type="entry name" value="POLYSERASE-RELATED"/>
    <property type="match status" value="1"/>
</dbReference>
<name>A0AAD3H4C4_9STRA</name>
<dbReference type="PROSITE" id="PS50231">
    <property type="entry name" value="RICIN_B_LECTIN"/>
    <property type="match status" value="1"/>
</dbReference>
<dbReference type="InterPro" id="IPR001254">
    <property type="entry name" value="Trypsin_dom"/>
</dbReference>
<feature type="chain" id="PRO_5042127134" description="Peptidase S1 domain-containing protein" evidence="5">
    <location>
        <begin position="19"/>
        <end position="457"/>
    </location>
</feature>
<protein>
    <recommendedName>
        <fullName evidence="6">Peptidase S1 domain-containing protein</fullName>
    </recommendedName>
</protein>